<sequence>METILHLPVAVASYLLDIAHGLWAGAHLFMSWNNLLAVFGGVTIGCFFGALPGLSITLAVALVMPFSYGMEPLTGLTLLSAVYVGAIYGGSISAILFNTPGTPAAACTTVDGYALTQKGMAGKALQMANVSSMVGDLTSTCLVILLFPLLAKVTIYFKSPEYFALICFAITIVGSVAGRSIVLGIIAGIMGFLLSTIGMDPVEGSGRFDFGSIELLSGVGFVPLLIGLFAIPEFVRQYRRSRMATGPITLADGGATVANDRLTKREFFESLPHMLRGGVIGLALGVIPGLGATPAAFVSYEQAKRRSKKAHLFGKGSLEGIAASESGNNGVNGATLAPLLTLGIPGDVVTAIMLGALLVFNLQPGPMFFALHADLVYGLFVALLVCDIALRLVGLVFIRIGRYVTRVPTGYVFPMIFVLCVLGAYASNNHLFDIATMLIFGVVGVIFARVGLPVVPFVIAFILGPMLEKGLRRSLAASGGDISVLFSSPISLIFYALTLIAIVSIVRSRWQAVRRDRSSESTPSSTVKDALDE</sequence>
<feature type="transmembrane region" description="Helical" evidence="1">
    <location>
        <begin position="375"/>
        <end position="398"/>
    </location>
</feature>
<protein>
    <submittedName>
        <fullName evidence="3">Tripartite tricarboxylate transporter permease</fullName>
    </submittedName>
</protein>
<feature type="transmembrane region" description="Helical" evidence="1">
    <location>
        <begin position="7"/>
        <end position="30"/>
    </location>
</feature>
<reference evidence="3 4" key="1">
    <citation type="submission" date="2024-04" db="EMBL/GenBank/DDBJ databases">
        <title>Salinicola lusitanus LLJ914,a marine bacterium isolated from the Okinawa Trough.</title>
        <authorList>
            <person name="Li J."/>
        </authorList>
    </citation>
    <scope>NUCLEOTIDE SEQUENCE [LARGE SCALE GENOMIC DNA]</scope>
    <source>
        <strain evidence="3 4">LLJ914</strain>
    </source>
</reference>
<feature type="transmembrane region" description="Helical" evidence="1">
    <location>
        <begin position="438"/>
        <end position="464"/>
    </location>
</feature>
<feature type="transmembrane region" description="Helical" evidence="1">
    <location>
        <begin position="76"/>
        <end position="97"/>
    </location>
</feature>
<gene>
    <name evidence="3" type="ORF">AAGT95_04825</name>
</gene>
<dbReference type="Pfam" id="PF01970">
    <property type="entry name" value="TctA"/>
    <property type="match status" value="1"/>
</dbReference>
<evidence type="ECO:0000313" key="3">
    <source>
        <dbReference type="EMBL" id="XAD55297.1"/>
    </source>
</evidence>
<feature type="transmembrane region" description="Helical" evidence="1">
    <location>
        <begin position="215"/>
        <end position="235"/>
    </location>
</feature>
<feature type="transmembrane region" description="Helical" evidence="1">
    <location>
        <begin position="36"/>
        <end position="64"/>
    </location>
</feature>
<dbReference type="Proteomes" id="UP001453229">
    <property type="component" value="Chromosome"/>
</dbReference>
<evidence type="ECO:0000256" key="1">
    <source>
        <dbReference type="SAM" id="Phobius"/>
    </source>
</evidence>
<organism evidence="3 4">
    <name type="scientific">Salinicola lusitanus</name>
    <dbReference type="NCBI Taxonomy" id="1949085"/>
    <lineage>
        <taxon>Bacteria</taxon>
        <taxon>Pseudomonadati</taxon>
        <taxon>Pseudomonadota</taxon>
        <taxon>Gammaproteobacteria</taxon>
        <taxon>Oceanospirillales</taxon>
        <taxon>Halomonadaceae</taxon>
        <taxon>Salinicola</taxon>
    </lineage>
</organism>
<dbReference type="PANTHER" id="PTHR35342">
    <property type="entry name" value="TRICARBOXYLIC TRANSPORT PROTEIN"/>
    <property type="match status" value="1"/>
</dbReference>
<keyword evidence="1" id="KW-0472">Membrane</keyword>
<feature type="transmembrane region" description="Helical" evidence="1">
    <location>
        <begin position="274"/>
        <end position="297"/>
    </location>
</feature>
<dbReference type="InterPro" id="IPR002823">
    <property type="entry name" value="DUF112_TM"/>
</dbReference>
<feature type="domain" description="DUF112" evidence="2">
    <location>
        <begin position="35"/>
        <end position="459"/>
    </location>
</feature>
<feature type="transmembrane region" description="Helical" evidence="1">
    <location>
        <begin position="410"/>
        <end position="426"/>
    </location>
</feature>
<keyword evidence="1" id="KW-0812">Transmembrane</keyword>
<feature type="transmembrane region" description="Helical" evidence="1">
    <location>
        <begin position="162"/>
        <end position="195"/>
    </location>
</feature>
<feature type="transmembrane region" description="Helical" evidence="1">
    <location>
        <begin position="484"/>
        <end position="506"/>
    </location>
</feature>
<name>A0ABZ3CVQ2_9GAMM</name>
<feature type="transmembrane region" description="Helical" evidence="1">
    <location>
        <begin position="342"/>
        <end position="363"/>
    </location>
</feature>
<accession>A0ABZ3CVQ2</accession>
<keyword evidence="1" id="KW-1133">Transmembrane helix</keyword>
<dbReference type="PANTHER" id="PTHR35342:SF5">
    <property type="entry name" value="TRICARBOXYLIC TRANSPORT PROTEIN"/>
    <property type="match status" value="1"/>
</dbReference>
<dbReference type="RefSeq" id="WP_110601407.1">
    <property type="nucleotide sequence ID" value="NZ_CP151919.1"/>
</dbReference>
<feature type="transmembrane region" description="Helical" evidence="1">
    <location>
        <begin position="130"/>
        <end position="150"/>
    </location>
</feature>
<evidence type="ECO:0000313" key="4">
    <source>
        <dbReference type="Proteomes" id="UP001453229"/>
    </source>
</evidence>
<proteinExistence type="predicted"/>
<dbReference type="EMBL" id="CP151919">
    <property type="protein sequence ID" value="XAD55297.1"/>
    <property type="molecule type" value="Genomic_DNA"/>
</dbReference>
<keyword evidence="4" id="KW-1185">Reference proteome</keyword>
<evidence type="ECO:0000259" key="2">
    <source>
        <dbReference type="Pfam" id="PF01970"/>
    </source>
</evidence>